<proteinExistence type="predicted"/>
<feature type="domain" description="Myb/SANT-like DNA-binding" evidence="2">
    <location>
        <begin position="3"/>
        <end position="48"/>
    </location>
</feature>
<dbReference type="Gramene" id="OE9A104511T1">
    <property type="protein sequence ID" value="OE9A104511C1"/>
    <property type="gene ID" value="OE9A104511"/>
</dbReference>
<organism evidence="3 4">
    <name type="scientific">Olea europaea subsp. europaea</name>
    <dbReference type="NCBI Taxonomy" id="158383"/>
    <lineage>
        <taxon>Eukaryota</taxon>
        <taxon>Viridiplantae</taxon>
        <taxon>Streptophyta</taxon>
        <taxon>Embryophyta</taxon>
        <taxon>Tracheophyta</taxon>
        <taxon>Spermatophyta</taxon>
        <taxon>Magnoliopsida</taxon>
        <taxon>eudicotyledons</taxon>
        <taxon>Gunneridae</taxon>
        <taxon>Pentapetalae</taxon>
        <taxon>asterids</taxon>
        <taxon>lamiids</taxon>
        <taxon>Lamiales</taxon>
        <taxon>Oleaceae</taxon>
        <taxon>Oleeae</taxon>
        <taxon>Olea</taxon>
    </lineage>
</organism>
<keyword evidence="4" id="KW-1185">Reference proteome</keyword>
<name>A0A8S0RDA1_OLEEU</name>
<protein>
    <recommendedName>
        <fullName evidence="2">Myb/SANT-like DNA-binding domain-containing protein</fullName>
    </recommendedName>
</protein>
<dbReference type="InterPro" id="IPR028002">
    <property type="entry name" value="Myb_DNA-bind_5"/>
</dbReference>
<evidence type="ECO:0000313" key="3">
    <source>
        <dbReference type="EMBL" id="CAA2976587.1"/>
    </source>
</evidence>
<feature type="region of interest" description="Disordered" evidence="1">
    <location>
        <begin position="47"/>
        <end position="69"/>
    </location>
</feature>
<evidence type="ECO:0000313" key="4">
    <source>
        <dbReference type="Proteomes" id="UP000594638"/>
    </source>
</evidence>
<feature type="region of interest" description="Disordered" evidence="1">
    <location>
        <begin position="85"/>
        <end position="109"/>
    </location>
</feature>
<feature type="non-terminal residue" evidence="3">
    <location>
        <position position="1"/>
    </location>
</feature>
<gene>
    <name evidence="3" type="ORF">OLEA9_A104511</name>
</gene>
<comment type="caution">
    <text evidence="3">The sequence shown here is derived from an EMBL/GenBank/DDBJ whole genome shotgun (WGS) entry which is preliminary data.</text>
</comment>
<reference evidence="3 4" key="1">
    <citation type="submission" date="2019-12" db="EMBL/GenBank/DDBJ databases">
        <authorList>
            <person name="Alioto T."/>
            <person name="Alioto T."/>
            <person name="Gomez Garrido J."/>
        </authorList>
    </citation>
    <scope>NUCLEOTIDE SEQUENCE [LARGE SCALE GENOMIC DNA]</scope>
</reference>
<evidence type="ECO:0000256" key="1">
    <source>
        <dbReference type="SAM" id="MobiDB-lite"/>
    </source>
</evidence>
<sequence>ALTLEEKAKAWAKVESEYNSAAPHGPRTTYMLQNKWKLLKKQLKKDVATDRRETVRTGGGPPHKLEKPLPEEIFSRVMEITSSYSVMGSTTSPDSNAGKCTNQLGIKVS</sequence>
<accession>A0A8S0RDA1</accession>
<evidence type="ECO:0000259" key="2">
    <source>
        <dbReference type="Pfam" id="PF13873"/>
    </source>
</evidence>
<dbReference type="AlphaFoldDB" id="A0A8S0RDA1"/>
<dbReference type="Proteomes" id="UP000594638">
    <property type="component" value="Unassembled WGS sequence"/>
</dbReference>
<dbReference type="EMBL" id="CACTIH010002481">
    <property type="protein sequence ID" value="CAA2976587.1"/>
    <property type="molecule type" value="Genomic_DNA"/>
</dbReference>
<dbReference type="Pfam" id="PF13873">
    <property type="entry name" value="Myb_DNA-bind_5"/>
    <property type="match status" value="1"/>
</dbReference>